<evidence type="ECO:0000256" key="4">
    <source>
        <dbReference type="PROSITE-ProRule" id="PRU01248"/>
    </source>
</evidence>
<reference evidence="8" key="1">
    <citation type="journal article" date="2015" name="Genome Announc.">
        <title>Draft Genome Sequence of Thiostrepton-Producing Streptomyces azureus ATCC 14921.</title>
        <authorList>
            <person name="Sakihara K."/>
            <person name="Maeda J."/>
            <person name="Tashiro K."/>
            <person name="Fujino Y."/>
            <person name="Kuhara S."/>
            <person name="Ohshima T."/>
            <person name="Ogata S."/>
            <person name="Doi K."/>
        </authorList>
    </citation>
    <scope>NUCLEOTIDE SEQUENCE [LARGE SCALE GENOMIC DNA]</scope>
    <source>
        <strain evidence="8">ATCC14921</strain>
    </source>
</reference>
<dbReference type="InterPro" id="IPR004107">
    <property type="entry name" value="Integrase_SAM-like_N"/>
</dbReference>
<feature type="domain" description="Core-binding (CB)" evidence="7">
    <location>
        <begin position="68"/>
        <end position="151"/>
    </location>
</feature>
<keyword evidence="3" id="KW-0233">DNA recombination</keyword>
<feature type="domain" description="Tyr recombinase" evidence="6">
    <location>
        <begin position="172"/>
        <end position="373"/>
    </location>
</feature>
<dbReference type="Pfam" id="PF14659">
    <property type="entry name" value="Phage_int_SAM_3"/>
    <property type="match status" value="1"/>
</dbReference>
<dbReference type="GO" id="GO:0003677">
    <property type="term" value="F:DNA binding"/>
    <property type="evidence" value="ECO:0007669"/>
    <property type="project" value="UniProtKB-UniRule"/>
</dbReference>
<dbReference type="PANTHER" id="PTHR30349:SF91">
    <property type="entry name" value="INTA PROTEIN"/>
    <property type="match status" value="1"/>
</dbReference>
<dbReference type="Pfam" id="PF00589">
    <property type="entry name" value="Phage_integrase"/>
    <property type="match status" value="1"/>
</dbReference>
<dbReference type="RefSeq" id="WP_059417817.1">
    <property type="nucleotide sequence ID" value="NZ_DF968260.1"/>
</dbReference>
<dbReference type="InterPro" id="IPR010998">
    <property type="entry name" value="Integrase_recombinase_N"/>
</dbReference>
<dbReference type="InterPro" id="IPR044068">
    <property type="entry name" value="CB"/>
</dbReference>
<dbReference type="InterPro" id="IPR011010">
    <property type="entry name" value="DNA_brk_join_enz"/>
</dbReference>
<dbReference type="EMBL" id="DF968260">
    <property type="protein sequence ID" value="GAP48445.1"/>
    <property type="molecule type" value="Genomic_DNA"/>
</dbReference>
<protein>
    <submittedName>
        <fullName evidence="8">Phage integrase</fullName>
    </submittedName>
</protein>
<evidence type="ECO:0000259" key="6">
    <source>
        <dbReference type="PROSITE" id="PS51898"/>
    </source>
</evidence>
<dbReference type="GO" id="GO:0006310">
    <property type="term" value="P:DNA recombination"/>
    <property type="evidence" value="ECO:0007669"/>
    <property type="project" value="UniProtKB-KW"/>
</dbReference>
<gene>
    <name evidence="8" type="ORF">SAZU_3271</name>
</gene>
<dbReference type="OrthoDB" id="3175606at2"/>
<keyword evidence="1" id="KW-0229">DNA integration</keyword>
<dbReference type="PROSITE" id="PS51898">
    <property type="entry name" value="TYR_RECOMBINASE"/>
    <property type="match status" value="1"/>
</dbReference>
<dbReference type="PATRIC" id="fig|146537.3.peg.3469"/>
<accession>A0A0K8PKN0</accession>
<dbReference type="SUPFAM" id="SSF56349">
    <property type="entry name" value="DNA breaking-rejoining enzymes"/>
    <property type="match status" value="1"/>
</dbReference>
<dbReference type="GO" id="GO:0015074">
    <property type="term" value="P:DNA integration"/>
    <property type="evidence" value="ECO:0007669"/>
    <property type="project" value="UniProtKB-KW"/>
</dbReference>
<dbReference type="CDD" id="cd01189">
    <property type="entry name" value="INT_ICEBs1_C_like"/>
    <property type="match status" value="1"/>
</dbReference>
<evidence type="ECO:0000259" key="7">
    <source>
        <dbReference type="PROSITE" id="PS51900"/>
    </source>
</evidence>
<evidence type="ECO:0000256" key="2">
    <source>
        <dbReference type="ARBA" id="ARBA00023125"/>
    </source>
</evidence>
<dbReference type="PANTHER" id="PTHR30349">
    <property type="entry name" value="PHAGE INTEGRASE-RELATED"/>
    <property type="match status" value="1"/>
</dbReference>
<keyword evidence="9" id="KW-1185">Reference proteome</keyword>
<name>A0A0K8PKN0_STRAJ</name>
<dbReference type="Proteomes" id="UP000053859">
    <property type="component" value="Unassembled WGS sequence"/>
</dbReference>
<dbReference type="PROSITE" id="PS51900">
    <property type="entry name" value="CB"/>
    <property type="match status" value="1"/>
</dbReference>
<evidence type="ECO:0000313" key="8">
    <source>
        <dbReference type="EMBL" id="GAP48445.1"/>
    </source>
</evidence>
<proteinExistence type="predicted"/>
<keyword evidence="2 4" id="KW-0238">DNA-binding</keyword>
<evidence type="ECO:0000256" key="5">
    <source>
        <dbReference type="SAM" id="MobiDB-lite"/>
    </source>
</evidence>
<dbReference type="AlphaFoldDB" id="A0A0K8PKN0"/>
<evidence type="ECO:0000313" key="9">
    <source>
        <dbReference type="Proteomes" id="UP000053859"/>
    </source>
</evidence>
<dbReference type="InterPro" id="IPR002104">
    <property type="entry name" value="Integrase_catalytic"/>
</dbReference>
<evidence type="ECO:0000256" key="3">
    <source>
        <dbReference type="ARBA" id="ARBA00023172"/>
    </source>
</evidence>
<evidence type="ECO:0000256" key="1">
    <source>
        <dbReference type="ARBA" id="ARBA00022908"/>
    </source>
</evidence>
<dbReference type="InterPro" id="IPR050090">
    <property type="entry name" value="Tyrosine_recombinase_XerCD"/>
</dbReference>
<organism evidence="8 9">
    <name type="scientific">Streptomyces azureus</name>
    <dbReference type="NCBI Taxonomy" id="146537"/>
    <lineage>
        <taxon>Bacteria</taxon>
        <taxon>Bacillati</taxon>
        <taxon>Actinomycetota</taxon>
        <taxon>Actinomycetes</taxon>
        <taxon>Kitasatosporales</taxon>
        <taxon>Streptomycetaceae</taxon>
        <taxon>Streptomyces</taxon>
    </lineage>
</organism>
<dbReference type="InterPro" id="IPR013762">
    <property type="entry name" value="Integrase-like_cat_sf"/>
</dbReference>
<sequence>MAKRRPNGGGTITKRSDGRYQGAAYVTDTDGNRVRKYVYGRTWDEANEKLGKLQDQERNGIPVPSRSWTLGEWLAYWLEHIVKPEREHNTYVKYESKVRLYLLPHLGKKPLVKLTPAQIRVFMAALTREKVGASARFEVLRVLRNALNRAMREELVTRNVALLVDMPKVIKDRGTAWNAREAIAFLRSVRAHRLYAACVLVLVLGLRRSEVLGLRWQDIDFEAGRFTPVKQVQRVKGVGLVLKDLKTESSQAVLPLPEFCARVLEERRELQALERKIAGEHWSQEPDQDLIFSSEHGGMIDPVGFSRTFDRLVKRAGVRRITVRLARHTCGTLLAFLKVHPKVAQAILRHSQISMTMDVYTHVVGDSEREAVGMLAELLEDPLIG</sequence>
<feature type="region of interest" description="Disordered" evidence="5">
    <location>
        <begin position="1"/>
        <end position="24"/>
    </location>
</feature>
<dbReference type="Gene3D" id="1.10.443.10">
    <property type="entry name" value="Intergrase catalytic core"/>
    <property type="match status" value="1"/>
</dbReference>
<dbReference type="Gene3D" id="1.10.150.130">
    <property type="match status" value="1"/>
</dbReference>